<gene>
    <name evidence="1" type="ORF">PR048_025539</name>
</gene>
<feature type="non-terminal residue" evidence="1">
    <location>
        <position position="321"/>
    </location>
</feature>
<protein>
    <submittedName>
        <fullName evidence="1">Uncharacterized protein</fullName>
    </submittedName>
</protein>
<comment type="caution">
    <text evidence="1">The sequence shown here is derived from an EMBL/GenBank/DDBJ whole genome shotgun (WGS) entry which is preliminary data.</text>
</comment>
<evidence type="ECO:0000313" key="2">
    <source>
        <dbReference type="Proteomes" id="UP001159363"/>
    </source>
</evidence>
<accession>A0ABQ9GRN3</accession>
<dbReference type="Proteomes" id="UP001159363">
    <property type="component" value="Chromosome 9"/>
</dbReference>
<organism evidence="1 2">
    <name type="scientific">Dryococelus australis</name>
    <dbReference type="NCBI Taxonomy" id="614101"/>
    <lineage>
        <taxon>Eukaryota</taxon>
        <taxon>Metazoa</taxon>
        <taxon>Ecdysozoa</taxon>
        <taxon>Arthropoda</taxon>
        <taxon>Hexapoda</taxon>
        <taxon>Insecta</taxon>
        <taxon>Pterygota</taxon>
        <taxon>Neoptera</taxon>
        <taxon>Polyneoptera</taxon>
        <taxon>Phasmatodea</taxon>
        <taxon>Verophasmatodea</taxon>
        <taxon>Anareolatae</taxon>
        <taxon>Phasmatidae</taxon>
        <taxon>Eurycanthinae</taxon>
        <taxon>Dryococelus</taxon>
    </lineage>
</organism>
<dbReference type="EMBL" id="JARBHB010000010">
    <property type="protein sequence ID" value="KAJ8874673.1"/>
    <property type="molecule type" value="Genomic_DNA"/>
</dbReference>
<name>A0ABQ9GRN3_9NEOP</name>
<reference evidence="1 2" key="1">
    <citation type="submission" date="2023-02" db="EMBL/GenBank/DDBJ databases">
        <title>LHISI_Scaffold_Assembly.</title>
        <authorList>
            <person name="Stuart O.P."/>
            <person name="Cleave R."/>
            <person name="Magrath M.J.L."/>
            <person name="Mikheyev A.S."/>
        </authorList>
    </citation>
    <scope>NUCLEOTIDE SEQUENCE [LARGE SCALE GENOMIC DNA]</scope>
    <source>
        <strain evidence="1">Daus_M_001</strain>
        <tissue evidence="1">Leg muscle</tissue>
    </source>
</reference>
<sequence>MEDVCKGLITQKPAAGTYNIPKSTLQLKLKVWKGHPKTETLRGGGGQHQVLDVIQEFMQINKFKTPFKGNRPDGAWFRSFSQRHKLSIKPEVGKYTITSSRLESTRSRQAADPFILNYYFDKLKEIFHQAADVKLQQFLLAYELMILHKGKRLWDSMFGSEKSYPVTSYFEPEKGWMTEEVFYKFPALLKRDGHLSHVGIKLIEKTVEMNIVILKLPPHTSNLLQPLDVTPKSKSAKITKRKNPHVSSESEELAYALPGDSSFEEDTEELELQQVDVAKLKQRTFVLVEFTGDPRNSTKYRYVCIVQRLPDTENEEFCDEP</sequence>
<evidence type="ECO:0000313" key="1">
    <source>
        <dbReference type="EMBL" id="KAJ8874673.1"/>
    </source>
</evidence>
<proteinExistence type="predicted"/>
<keyword evidence="2" id="KW-1185">Reference proteome</keyword>